<evidence type="ECO:0000313" key="2">
    <source>
        <dbReference type="Proteomes" id="UP000256845"/>
    </source>
</evidence>
<gene>
    <name evidence="1" type="ORF">DFP90_1392</name>
</gene>
<comment type="caution">
    <text evidence="1">The sequence shown here is derived from an EMBL/GenBank/DDBJ whole genome shotgun (WGS) entry which is preliminary data.</text>
</comment>
<protein>
    <submittedName>
        <fullName evidence="1">Uncharacterized protein</fullName>
    </submittedName>
</protein>
<dbReference type="EMBL" id="QRDW01000039">
    <property type="protein sequence ID" value="RED43077.1"/>
    <property type="molecule type" value="Genomic_DNA"/>
</dbReference>
<dbReference type="Proteomes" id="UP000256845">
    <property type="component" value="Unassembled WGS sequence"/>
</dbReference>
<sequence>MTEEGDCFQVNFNWPFMIDGLEGVQPAGKYSVEIYDTRQGIFWFLKPRSRYAWFRICESPGLSGTLRTVRIDYDDLMKAISRDDRLTIEAERNQVD</sequence>
<dbReference type="RefSeq" id="WP_115939713.1">
    <property type="nucleotide sequence ID" value="NZ_QRDW01000039.1"/>
</dbReference>
<name>A0A3D9H0P1_9PROT</name>
<accession>A0A3D9H0P1</accession>
<dbReference type="AlphaFoldDB" id="A0A3D9H0P1"/>
<keyword evidence="2" id="KW-1185">Reference proteome</keyword>
<evidence type="ECO:0000313" key="1">
    <source>
        <dbReference type="EMBL" id="RED43077.1"/>
    </source>
</evidence>
<reference evidence="1 2" key="1">
    <citation type="submission" date="2018-07" db="EMBL/GenBank/DDBJ databases">
        <title>Genomic Encyclopedia of Type Strains, Phase III (KMG-III): the genomes of soil and plant-associated and newly described type strains.</title>
        <authorList>
            <person name="Whitman W."/>
        </authorList>
    </citation>
    <scope>NUCLEOTIDE SEQUENCE [LARGE SCALE GENOMIC DNA]</scope>
    <source>
        <strain evidence="1 2">CECT 8488</strain>
    </source>
</reference>
<organism evidence="1 2">
    <name type="scientific">Aestuariispira insulae</name>
    <dbReference type="NCBI Taxonomy" id="1461337"/>
    <lineage>
        <taxon>Bacteria</taxon>
        <taxon>Pseudomonadati</taxon>
        <taxon>Pseudomonadota</taxon>
        <taxon>Alphaproteobacteria</taxon>
        <taxon>Rhodospirillales</taxon>
        <taxon>Kiloniellaceae</taxon>
        <taxon>Aestuariispira</taxon>
    </lineage>
</organism>
<proteinExistence type="predicted"/>
<dbReference type="OrthoDB" id="8378722at2"/>